<dbReference type="InterPro" id="IPR002763">
    <property type="entry name" value="DUF72"/>
</dbReference>
<accession>A0A917WDJ3</accession>
<dbReference type="EMBL" id="BMNA01000003">
    <property type="protein sequence ID" value="GGL97225.1"/>
    <property type="molecule type" value="Genomic_DNA"/>
</dbReference>
<dbReference type="Gene3D" id="3.20.20.410">
    <property type="entry name" value="Protein of unknown function UPF0759"/>
    <property type="match status" value="1"/>
</dbReference>
<dbReference type="SUPFAM" id="SSF117396">
    <property type="entry name" value="TM1631-like"/>
    <property type="match status" value="1"/>
</dbReference>
<dbReference type="InterPro" id="IPR036520">
    <property type="entry name" value="UPF0759_sf"/>
</dbReference>
<proteinExistence type="predicted"/>
<protein>
    <recommendedName>
        <fullName evidence="3">DUF72 domain-containing protein</fullName>
    </recommendedName>
</protein>
<dbReference type="RefSeq" id="WP_188941027.1">
    <property type="nucleotide sequence ID" value="NZ_BMNA01000003.1"/>
</dbReference>
<dbReference type="Pfam" id="PF01904">
    <property type="entry name" value="DUF72"/>
    <property type="match status" value="1"/>
</dbReference>
<dbReference type="PANTHER" id="PTHR30348">
    <property type="entry name" value="UNCHARACTERIZED PROTEIN YECE"/>
    <property type="match status" value="1"/>
</dbReference>
<comment type="caution">
    <text evidence="1">The sequence shown here is derived from an EMBL/GenBank/DDBJ whole genome shotgun (WGS) entry which is preliminary data.</text>
</comment>
<dbReference type="AlphaFoldDB" id="A0A917WDJ3"/>
<name>A0A917WDJ3_9ACTN</name>
<gene>
    <name evidence="1" type="ORF">GCM10011594_16150</name>
</gene>
<evidence type="ECO:0008006" key="3">
    <source>
        <dbReference type="Google" id="ProtNLM"/>
    </source>
</evidence>
<evidence type="ECO:0000313" key="1">
    <source>
        <dbReference type="EMBL" id="GGL97225.1"/>
    </source>
</evidence>
<evidence type="ECO:0000313" key="2">
    <source>
        <dbReference type="Proteomes" id="UP000655208"/>
    </source>
</evidence>
<sequence>MSAWIGTSGWTYPHWDGVLYPPGTVPEARLDRYLQEFRTVELNSSFYRWPSPHAFAAWRRRLPSGFRFSVKAPRGLTHGRRLHQPEPWLERIAAGWGELDDSRGMLLFQLPPDQERDDARLAWFLGRLPKWIRSAVEFRHPSWTDEAVFEQLEAHRVAYCVMSGAGLPCVLRATAPEVYVRFHGPDDRYLYAGSYSDDDLRWWADRIREWEADGRQVFAYFNNDGDGNAVRNARTLKMFLGR</sequence>
<dbReference type="Proteomes" id="UP000655208">
    <property type="component" value="Unassembled WGS sequence"/>
</dbReference>
<keyword evidence="2" id="KW-1185">Reference proteome</keyword>
<organism evidence="1 2">
    <name type="scientific">Nakamurella endophytica</name>
    <dbReference type="NCBI Taxonomy" id="1748367"/>
    <lineage>
        <taxon>Bacteria</taxon>
        <taxon>Bacillati</taxon>
        <taxon>Actinomycetota</taxon>
        <taxon>Actinomycetes</taxon>
        <taxon>Nakamurellales</taxon>
        <taxon>Nakamurellaceae</taxon>
        <taxon>Nakamurella</taxon>
    </lineage>
</organism>
<dbReference type="PANTHER" id="PTHR30348:SF4">
    <property type="entry name" value="DUF72 DOMAIN-CONTAINING PROTEIN"/>
    <property type="match status" value="1"/>
</dbReference>
<reference evidence="1" key="1">
    <citation type="journal article" date="2014" name="Int. J. Syst. Evol. Microbiol.">
        <title>Complete genome sequence of Corynebacterium casei LMG S-19264T (=DSM 44701T), isolated from a smear-ripened cheese.</title>
        <authorList>
            <consortium name="US DOE Joint Genome Institute (JGI-PGF)"/>
            <person name="Walter F."/>
            <person name="Albersmeier A."/>
            <person name="Kalinowski J."/>
            <person name="Ruckert C."/>
        </authorList>
    </citation>
    <scope>NUCLEOTIDE SEQUENCE</scope>
    <source>
        <strain evidence="1">CGMCC 4.7308</strain>
    </source>
</reference>
<reference evidence="1" key="2">
    <citation type="submission" date="2020-09" db="EMBL/GenBank/DDBJ databases">
        <authorList>
            <person name="Sun Q."/>
            <person name="Zhou Y."/>
        </authorList>
    </citation>
    <scope>NUCLEOTIDE SEQUENCE</scope>
    <source>
        <strain evidence="1">CGMCC 4.7308</strain>
    </source>
</reference>